<proteinExistence type="predicted"/>
<comment type="subcellular location">
    <subcellularLocation>
        <location evidence="1">Cell membrane</location>
        <topology evidence="1">Multi-pass membrane protein</topology>
    </subcellularLocation>
</comment>
<sequence length="591" mass="60820">MTDTLATPTTSPAVRPAIPLPATAARAITLTGGVLTAVSAFLSWTYSSDFPGDLTVTGYPGGLQWLTFAAGLLVAGGAAAGLALGGKPVLRGRADGATVILALGALATTWYTLIAIAAELGGLANLTAGGWIAGIATVIALIGALGLPRDSAPEGNAVQRVLRYPGSRPAVHAKSLPAPVEWLLVVVLLVVALALFTYGIDTSYGELFVGFLIVVAFGIWALNRSGIGTLIRDLISRHRALAAIGAFVAAAIFPFTQSNDANATLGVNILIFGATALGLNVVVGLAGLLDLGYVAFLGVGAYTAALVSGAATSSIHVQFPFWAAALTGAAVSGIAGVLLGAPTLRVRGDYLAIVTLGFGEIFRIVVQNLDGTSGPKITNGPDGIVNIPDLNILGFDMGKAHDIGGITLGRFANYFELMLVIMAIIVLVFSRSANSRIGRAWIAIREDEIAATAMGINGFRFKLLAFALGATLAGLAGSVMAHVNFSVVPDPFVFAGSTPPNSAFLLAAVVIGGMGTVAGPIVGASLFYLLQAKLTFLQSNQLLFFGLALILFMRFRPEGIIASRRRQLEFHETEALPNETVGPDALSKTGA</sequence>
<evidence type="ECO:0000313" key="7">
    <source>
        <dbReference type="EMBL" id="MFC5911507.1"/>
    </source>
</evidence>
<keyword evidence="3 6" id="KW-0812">Transmembrane</keyword>
<feature type="transmembrane region" description="Helical" evidence="6">
    <location>
        <begin position="24"/>
        <end position="45"/>
    </location>
</feature>
<dbReference type="PANTHER" id="PTHR30482:SF10">
    <property type="entry name" value="HIGH-AFFINITY BRANCHED-CHAIN AMINO ACID TRANSPORT PROTEIN BRAE"/>
    <property type="match status" value="1"/>
</dbReference>
<gene>
    <name evidence="7" type="ORF">ACFP3V_30410</name>
</gene>
<keyword evidence="8" id="KW-1185">Reference proteome</keyword>
<name>A0ABW1GD17_9ACTN</name>
<protein>
    <submittedName>
        <fullName evidence="7">Branched-chain amino acid ABC transporter permease</fullName>
    </submittedName>
</protein>
<dbReference type="PANTHER" id="PTHR30482">
    <property type="entry name" value="HIGH-AFFINITY BRANCHED-CHAIN AMINO ACID TRANSPORT SYSTEM PERMEASE"/>
    <property type="match status" value="1"/>
</dbReference>
<dbReference type="Pfam" id="PF02653">
    <property type="entry name" value="BPD_transp_2"/>
    <property type="match status" value="1"/>
</dbReference>
<feature type="transmembrane region" description="Helical" evidence="6">
    <location>
        <begin position="411"/>
        <end position="429"/>
    </location>
</feature>
<comment type="caution">
    <text evidence="7">The sequence shown here is derived from an EMBL/GenBank/DDBJ whole genome shotgun (WGS) entry which is preliminary data.</text>
</comment>
<dbReference type="EMBL" id="JBHSQJ010000173">
    <property type="protein sequence ID" value="MFC5911507.1"/>
    <property type="molecule type" value="Genomic_DNA"/>
</dbReference>
<evidence type="ECO:0000256" key="2">
    <source>
        <dbReference type="ARBA" id="ARBA00022475"/>
    </source>
</evidence>
<keyword evidence="5 6" id="KW-0472">Membrane</keyword>
<feature type="transmembrane region" description="Helical" evidence="6">
    <location>
        <begin position="265"/>
        <end position="286"/>
    </location>
</feature>
<feature type="transmembrane region" description="Helical" evidence="6">
    <location>
        <begin position="503"/>
        <end position="530"/>
    </location>
</feature>
<feature type="transmembrane region" description="Helical" evidence="6">
    <location>
        <begin position="65"/>
        <end position="84"/>
    </location>
</feature>
<feature type="transmembrane region" description="Helical" evidence="6">
    <location>
        <begin position="463"/>
        <end position="483"/>
    </location>
</feature>
<reference evidence="8" key="1">
    <citation type="journal article" date="2019" name="Int. J. Syst. Evol. Microbiol.">
        <title>The Global Catalogue of Microorganisms (GCM) 10K type strain sequencing project: providing services to taxonomists for standard genome sequencing and annotation.</title>
        <authorList>
            <consortium name="The Broad Institute Genomics Platform"/>
            <consortium name="The Broad Institute Genome Sequencing Center for Infectious Disease"/>
            <person name="Wu L."/>
            <person name="Ma J."/>
        </authorList>
    </citation>
    <scope>NUCLEOTIDE SEQUENCE [LARGE SCALE GENOMIC DNA]</scope>
    <source>
        <strain evidence="8">JCM 4816</strain>
    </source>
</reference>
<feature type="transmembrane region" description="Helical" evidence="6">
    <location>
        <begin position="128"/>
        <end position="147"/>
    </location>
</feature>
<feature type="transmembrane region" description="Helical" evidence="6">
    <location>
        <begin position="542"/>
        <end position="557"/>
    </location>
</feature>
<evidence type="ECO:0000256" key="5">
    <source>
        <dbReference type="ARBA" id="ARBA00023136"/>
    </source>
</evidence>
<feature type="transmembrane region" description="Helical" evidence="6">
    <location>
        <begin position="204"/>
        <end position="222"/>
    </location>
</feature>
<feature type="transmembrane region" description="Helical" evidence="6">
    <location>
        <begin position="293"/>
        <end position="315"/>
    </location>
</feature>
<evidence type="ECO:0000313" key="8">
    <source>
        <dbReference type="Proteomes" id="UP001596174"/>
    </source>
</evidence>
<evidence type="ECO:0000256" key="1">
    <source>
        <dbReference type="ARBA" id="ARBA00004651"/>
    </source>
</evidence>
<dbReference type="InterPro" id="IPR001851">
    <property type="entry name" value="ABC_transp_permease"/>
</dbReference>
<dbReference type="Proteomes" id="UP001596174">
    <property type="component" value="Unassembled WGS sequence"/>
</dbReference>
<organism evidence="7 8">
    <name type="scientific">Streptacidiphilus monticola</name>
    <dbReference type="NCBI Taxonomy" id="2161674"/>
    <lineage>
        <taxon>Bacteria</taxon>
        <taxon>Bacillati</taxon>
        <taxon>Actinomycetota</taxon>
        <taxon>Actinomycetes</taxon>
        <taxon>Kitasatosporales</taxon>
        <taxon>Streptomycetaceae</taxon>
        <taxon>Streptacidiphilus</taxon>
    </lineage>
</organism>
<evidence type="ECO:0000256" key="3">
    <source>
        <dbReference type="ARBA" id="ARBA00022692"/>
    </source>
</evidence>
<keyword evidence="2" id="KW-1003">Cell membrane</keyword>
<accession>A0ABW1GD17</accession>
<dbReference type="CDD" id="cd06581">
    <property type="entry name" value="TM_PBP1_LivM_like"/>
    <property type="match status" value="1"/>
</dbReference>
<feature type="transmembrane region" description="Helical" evidence="6">
    <location>
        <begin position="348"/>
        <end position="366"/>
    </location>
</feature>
<feature type="transmembrane region" description="Helical" evidence="6">
    <location>
        <begin position="321"/>
        <end position="341"/>
    </location>
</feature>
<keyword evidence="4 6" id="KW-1133">Transmembrane helix</keyword>
<feature type="transmembrane region" description="Helical" evidence="6">
    <location>
        <begin position="234"/>
        <end position="253"/>
    </location>
</feature>
<feature type="transmembrane region" description="Helical" evidence="6">
    <location>
        <begin position="96"/>
        <end position="116"/>
    </location>
</feature>
<dbReference type="RefSeq" id="WP_380590593.1">
    <property type="nucleotide sequence ID" value="NZ_JBHSQJ010000173.1"/>
</dbReference>
<dbReference type="InterPro" id="IPR043428">
    <property type="entry name" value="LivM-like"/>
</dbReference>
<evidence type="ECO:0000256" key="4">
    <source>
        <dbReference type="ARBA" id="ARBA00022989"/>
    </source>
</evidence>
<evidence type="ECO:0000256" key="6">
    <source>
        <dbReference type="SAM" id="Phobius"/>
    </source>
</evidence>
<feature type="transmembrane region" description="Helical" evidence="6">
    <location>
        <begin position="180"/>
        <end position="198"/>
    </location>
</feature>